<comment type="caution">
    <text evidence="1">The sequence shown here is derived from an EMBL/GenBank/DDBJ whole genome shotgun (WGS) entry which is preliminary data.</text>
</comment>
<organism evidence="1 2">
    <name type="scientific">Ambrosia artemisiifolia</name>
    <name type="common">Common ragweed</name>
    <dbReference type="NCBI Taxonomy" id="4212"/>
    <lineage>
        <taxon>Eukaryota</taxon>
        <taxon>Viridiplantae</taxon>
        <taxon>Streptophyta</taxon>
        <taxon>Embryophyta</taxon>
        <taxon>Tracheophyta</taxon>
        <taxon>Spermatophyta</taxon>
        <taxon>Magnoliopsida</taxon>
        <taxon>eudicotyledons</taxon>
        <taxon>Gunneridae</taxon>
        <taxon>Pentapetalae</taxon>
        <taxon>asterids</taxon>
        <taxon>campanulids</taxon>
        <taxon>Asterales</taxon>
        <taxon>Asteraceae</taxon>
        <taxon>Asteroideae</taxon>
        <taxon>Heliantheae alliance</taxon>
        <taxon>Heliantheae</taxon>
        <taxon>Ambrosia</taxon>
    </lineage>
</organism>
<keyword evidence="2" id="KW-1185">Reference proteome</keyword>
<dbReference type="Proteomes" id="UP001206925">
    <property type="component" value="Unassembled WGS sequence"/>
</dbReference>
<evidence type="ECO:0000313" key="2">
    <source>
        <dbReference type="Proteomes" id="UP001206925"/>
    </source>
</evidence>
<reference evidence="1" key="1">
    <citation type="submission" date="2022-06" db="EMBL/GenBank/DDBJ databases">
        <title>Uncovering the hologenomic basis of an extraordinary plant invasion.</title>
        <authorList>
            <person name="Bieker V.C."/>
            <person name="Martin M.D."/>
            <person name="Gilbert T."/>
            <person name="Hodgins K."/>
            <person name="Battlay P."/>
            <person name="Petersen B."/>
            <person name="Wilson J."/>
        </authorList>
    </citation>
    <scope>NUCLEOTIDE SEQUENCE</scope>
    <source>
        <strain evidence="1">AA19_3_7</strain>
        <tissue evidence="1">Leaf</tissue>
    </source>
</reference>
<protein>
    <submittedName>
        <fullName evidence="1">Uncharacterized protein</fullName>
    </submittedName>
</protein>
<evidence type="ECO:0000313" key="1">
    <source>
        <dbReference type="EMBL" id="KAI7751441.1"/>
    </source>
</evidence>
<accession>A0AAD5CZX5</accession>
<gene>
    <name evidence="1" type="ORF">M8C21_022924</name>
</gene>
<sequence>MEIVPVNDNIGLNNFQEEKIHYKVHINLETPKSVDEVVNLAAEGQFRYKLTKKKDDTDENQVVSKAGRSTRGGKDGVFILGYMRVVV</sequence>
<dbReference type="EMBL" id="JAMZMK010005912">
    <property type="protein sequence ID" value="KAI7751441.1"/>
    <property type="molecule type" value="Genomic_DNA"/>
</dbReference>
<name>A0AAD5CZX5_AMBAR</name>
<proteinExistence type="predicted"/>
<dbReference type="AlphaFoldDB" id="A0AAD5CZX5"/>